<dbReference type="InterPro" id="IPR036259">
    <property type="entry name" value="MFS_trans_sf"/>
</dbReference>
<evidence type="ECO:0000256" key="5">
    <source>
        <dbReference type="ARBA" id="ARBA00023136"/>
    </source>
</evidence>
<feature type="transmembrane region" description="Helical" evidence="6">
    <location>
        <begin position="258"/>
        <end position="277"/>
    </location>
</feature>
<feature type="transmembrane region" description="Helical" evidence="6">
    <location>
        <begin position="289"/>
        <end position="307"/>
    </location>
</feature>
<feature type="transmembrane region" description="Helical" evidence="6">
    <location>
        <begin position="313"/>
        <end position="336"/>
    </location>
</feature>
<feature type="transmembrane region" description="Helical" evidence="6">
    <location>
        <begin position="134"/>
        <end position="156"/>
    </location>
</feature>
<gene>
    <name evidence="8" type="primary">yycB_1</name>
    <name evidence="8" type="ORF">DWG14_00223</name>
</gene>
<dbReference type="Proteomes" id="UP000265765">
    <property type="component" value="Chromosome"/>
</dbReference>
<dbReference type="InterPro" id="IPR052983">
    <property type="entry name" value="MFS_Riboflavin_Transporter"/>
</dbReference>
<evidence type="ECO:0000313" key="9">
    <source>
        <dbReference type="Proteomes" id="UP000265765"/>
    </source>
</evidence>
<keyword evidence="2" id="KW-0813">Transport</keyword>
<feature type="transmembrane region" description="Helical" evidence="6">
    <location>
        <begin position="168"/>
        <end position="188"/>
    </location>
</feature>
<dbReference type="EMBL" id="CP032427">
    <property type="protein sequence ID" value="AYC36015.1"/>
    <property type="molecule type" value="Genomic_DNA"/>
</dbReference>
<protein>
    <submittedName>
        <fullName evidence="8">Transporter YycB</fullName>
    </submittedName>
</protein>
<evidence type="ECO:0000259" key="7">
    <source>
        <dbReference type="PROSITE" id="PS50850"/>
    </source>
</evidence>
<feature type="transmembrane region" description="Helical" evidence="6">
    <location>
        <begin position="224"/>
        <end position="246"/>
    </location>
</feature>
<proteinExistence type="predicted"/>
<evidence type="ECO:0000256" key="6">
    <source>
        <dbReference type="SAM" id="Phobius"/>
    </source>
</evidence>
<keyword evidence="3 6" id="KW-0812">Transmembrane</keyword>
<dbReference type="Gene3D" id="1.20.1250.20">
    <property type="entry name" value="MFS general substrate transporter like domains"/>
    <property type="match status" value="1"/>
</dbReference>
<dbReference type="GO" id="GO:0022857">
    <property type="term" value="F:transmembrane transporter activity"/>
    <property type="evidence" value="ECO:0007669"/>
    <property type="project" value="InterPro"/>
</dbReference>
<dbReference type="PANTHER" id="PTHR43385">
    <property type="entry name" value="RIBOFLAVIN TRANSPORTER RIBJ"/>
    <property type="match status" value="1"/>
</dbReference>
<feature type="transmembrane region" description="Helical" evidence="6">
    <location>
        <begin position="348"/>
        <end position="371"/>
    </location>
</feature>
<accession>A0AAI8KU24</accession>
<dbReference type="Pfam" id="PF07690">
    <property type="entry name" value="MFS_1"/>
    <property type="match status" value="1"/>
</dbReference>
<feature type="transmembrane region" description="Helical" evidence="6">
    <location>
        <begin position="101"/>
        <end position="122"/>
    </location>
</feature>
<dbReference type="PROSITE" id="PS50850">
    <property type="entry name" value="MFS"/>
    <property type="match status" value="1"/>
</dbReference>
<feature type="domain" description="Major facilitator superfamily (MFS) profile" evidence="7">
    <location>
        <begin position="11"/>
        <end position="403"/>
    </location>
</feature>
<keyword evidence="5 6" id="KW-0472">Membrane</keyword>
<feature type="transmembrane region" description="Helical" evidence="6">
    <location>
        <begin position="40"/>
        <end position="60"/>
    </location>
</feature>
<feature type="transmembrane region" description="Helical" evidence="6">
    <location>
        <begin position="377"/>
        <end position="398"/>
    </location>
</feature>
<organism evidence="8 9">
    <name type="scientific">Streptomyces griseorubiginosus</name>
    <dbReference type="NCBI Taxonomy" id="67304"/>
    <lineage>
        <taxon>Bacteria</taxon>
        <taxon>Bacillati</taxon>
        <taxon>Actinomycetota</taxon>
        <taxon>Actinomycetes</taxon>
        <taxon>Kitasatosporales</taxon>
        <taxon>Streptomycetaceae</taxon>
        <taxon>Streptomyces</taxon>
    </lineage>
</organism>
<feature type="transmembrane region" description="Helical" evidence="6">
    <location>
        <begin position="12"/>
        <end position="34"/>
    </location>
</feature>
<dbReference type="KEGG" id="sge:DWG14_00223"/>
<sequence length="434" mass="45166">MSSYARISATIAAFLCMAFGMSAIYVGSLSVFLGPVSASMGWGVSVFTLVFTVSAYIGAFSTPFSGRLIDRVGVRIPVTIGIAIFAMGLFGLSRIHSTGFVFWASAVCIGIGAALAGPVAHVRVVSSWWDTNRALALGLVVAVAPALSQSLVAPVTRWLIDAFGWRTAYEMLAAAVLVVGCTSALFFLKVRSADAATDSPAAATPSPAVLEGVPAKRAYRSRTFWTLTVAECLATSSLIGTQAHLVHWFTGRGVNGGTATYLVSLMAVAGMVGVLFSGSLTDRIRSHRVAAVLYTLPAISLALLLAAGSTLWMLGVGVVLMGCALTAVTLLLPYLVTRYFGLRASAEIFGISLACSMLSIGTGPTLIGIGFDTSGGYTLPISLAVAATTVSALLMFSLKPYTYAVVKPAPRDARRTHTVPAVTDTRLSGQEATP</sequence>
<evidence type="ECO:0000256" key="1">
    <source>
        <dbReference type="ARBA" id="ARBA00004651"/>
    </source>
</evidence>
<dbReference type="InterPro" id="IPR020846">
    <property type="entry name" value="MFS_dom"/>
</dbReference>
<dbReference type="GO" id="GO:0005886">
    <property type="term" value="C:plasma membrane"/>
    <property type="evidence" value="ECO:0007669"/>
    <property type="project" value="UniProtKB-SubCell"/>
</dbReference>
<keyword evidence="4 6" id="KW-1133">Transmembrane helix</keyword>
<dbReference type="SUPFAM" id="SSF103473">
    <property type="entry name" value="MFS general substrate transporter"/>
    <property type="match status" value="1"/>
</dbReference>
<evidence type="ECO:0000256" key="4">
    <source>
        <dbReference type="ARBA" id="ARBA00022989"/>
    </source>
</evidence>
<reference evidence="8 9" key="1">
    <citation type="submission" date="2018-09" db="EMBL/GenBank/DDBJ databases">
        <title>Production of Trimethoprim by Streptomyces sp. 3E-1.</title>
        <authorList>
            <person name="Kang H.J."/>
            <person name="Kim S.B."/>
        </authorList>
    </citation>
    <scope>NUCLEOTIDE SEQUENCE [LARGE SCALE GENOMIC DNA]</scope>
    <source>
        <strain evidence="8 9">3E-1</strain>
    </source>
</reference>
<evidence type="ECO:0000256" key="3">
    <source>
        <dbReference type="ARBA" id="ARBA00022692"/>
    </source>
</evidence>
<feature type="transmembrane region" description="Helical" evidence="6">
    <location>
        <begin position="72"/>
        <end position="95"/>
    </location>
</feature>
<dbReference type="InterPro" id="IPR011701">
    <property type="entry name" value="MFS"/>
</dbReference>
<comment type="subcellular location">
    <subcellularLocation>
        <location evidence="1">Cell membrane</location>
        <topology evidence="1">Multi-pass membrane protein</topology>
    </subcellularLocation>
</comment>
<dbReference type="PANTHER" id="PTHR43385:SF1">
    <property type="entry name" value="RIBOFLAVIN TRANSPORTER RIBJ"/>
    <property type="match status" value="1"/>
</dbReference>
<evidence type="ECO:0000313" key="8">
    <source>
        <dbReference type="EMBL" id="AYC36015.1"/>
    </source>
</evidence>
<name>A0AAI8KU24_9ACTN</name>
<dbReference type="AlphaFoldDB" id="A0AAI8KU24"/>
<evidence type="ECO:0000256" key="2">
    <source>
        <dbReference type="ARBA" id="ARBA00022448"/>
    </source>
</evidence>